<gene>
    <name evidence="2" type="ORF">HYG82_18445</name>
</gene>
<name>A0A7D5GPQ5_9EURY</name>
<evidence type="ECO:0000313" key="3">
    <source>
        <dbReference type="Proteomes" id="UP000509241"/>
    </source>
</evidence>
<evidence type="ECO:0000313" key="2">
    <source>
        <dbReference type="EMBL" id="QLG50673.1"/>
    </source>
</evidence>
<dbReference type="Proteomes" id="UP000509241">
    <property type="component" value="Chromosome"/>
</dbReference>
<keyword evidence="3" id="KW-1185">Reference proteome</keyword>
<evidence type="ECO:0000256" key="1">
    <source>
        <dbReference type="SAM" id="MobiDB-lite"/>
    </source>
</evidence>
<dbReference type="EMBL" id="CP058601">
    <property type="protein sequence ID" value="QLG50673.1"/>
    <property type="molecule type" value="Genomic_DNA"/>
</dbReference>
<sequence length="61" mass="7267">MDDEEFRRFFTSLDQLNRMFSHPIDDHAEGEEDKPPEQVDDAELDAELTNLEEELREDLSR</sequence>
<feature type="compositionally biased region" description="Basic and acidic residues" evidence="1">
    <location>
        <begin position="23"/>
        <end position="37"/>
    </location>
</feature>
<dbReference type="KEGG" id="haly:HYG82_18445"/>
<organism evidence="2 3">
    <name type="scientific">Natrinema halophilum</name>
    <dbReference type="NCBI Taxonomy" id="1699371"/>
    <lineage>
        <taxon>Archaea</taxon>
        <taxon>Methanobacteriati</taxon>
        <taxon>Methanobacteriota</taxon>
        <taxon>Stenosarchaea group</taxon>
        <taxon>Halobacteria</taxon>
        <taxon>Halobacteriales</taxon>
        <taxon>Natrialbaceae</taxon>
        <taxon>Natrinema</taxon>
    </lineage>
</organism>
<feature type="region of interest" description="Disordered" evidence="1">
    <location>
        <begin position="22"/>
        <end position="41"/>
    </location>
</feature>
<dbReference type="AlphaFoldDB" id="A0A7D5GPQ5"/>
<accession>A0A7D5GPQ5</accession>
<protein>
    <submittedName>
        <fullName evidence="2">Uncharacterized protein</fullName>
    </submittedName>
</protein>
<reference evidence="2 3" key="1">
    <citation type="submission" date="2020-07" db="EMBL/GenBank/DDBJ databases">
        <authorList>
            <person name="Cui H."/>
        </authorList>
    </citation>
    <scope>NUCLEOTIDE SEQUENCE [LARGE SCALE GENOMIC DNA]</scope>
    <source>
        <strain evidence="2 3">YPL8</strain>
    </source>
</reference>
<dbReference type="GeneID" id="56035314"/>
<dbReference type="RefSeq" id="WP_179263399.1">
    <property type="nucleotide sequence ID" value="NZ_CP058601.1"/>
</dbReference>
<dbReference type="OrthoDB" id="275189at2157"/>
<proteinExistence type="predicted"/>